<gene>
    <name evidence="6" type="ORF">DFR58_12452</name>
</gene>
<dbReference type="Pfam" id="PF13476">
    <property type="entry name" value="AAA_23"/>
    <property type="match status" value="1"/>
</dbReference>
<dbReference type="InterPro" id="IPR027417">
    <property type="entry name" value="P-loop_NTPase"/>
</dbReference>
<dbReference type="Proteomes" id="UP000253034">
    <property type="component" value="Unassembled WGS sequence"/>
</dbReference>
<evidence type="ECO:0000256" key="4">
    <source>
        <dbReference type="SAM" id="Coils"/>
    </source>
</evidence>
<evidence type="ECO:0000256" key="1">
    <source>
        <dbReference type="ARBA" id="ARBA00006930"/>
    </source>
</evidence>
<dbReference type="SUPFAM" id="SSF52540">
    <property type="entry name" value="P-loop containing nucleoside triphosphate hydrolases"/>
    <property type="match status" value="1"/>
</dbReference>
<keyword evidence="4" id="KW-0175">Coiled coil</keyword>
<reference evidence="6 7" key="1">
    <citation type="submission" date="2018-07" db="EMBL/GenBank/DDBJ databases">
        <title>Genomic Encyclopedia of Type Strains, Phase IV (KMG-IV): sequencing the most valuable type-strain genomes for metagenomic binning, comparative biology and taxonomic classification.</title>
        <authorList>
            <person name="Goeker M."/>
        </authorList>
    </citation>
    <scope>NUCLEOTIDE SEQUENCE [LARGE SCALE GENOMIC DNA]</scope>
    <source>
        <strain evidence="6 7">DSM 27016</strain>
    </source>
</reference>
<feature type="coiled-coil region" evidence="4">
    <location>
        <begin position="208"/>
        <end position="256"/>
    </location>
</feature>
<accession>A0A369ARX6</accession>
<evidence type="ECO:0000256" key="2">
    <source>
        <dbReference type="ARBA" id="ARBA00011322"/>
    </source>
</evidence>
<protein>
    <recommendedName>
        <fullName evidence="3">Nuclease SbcCD subunit C</fullName>
    </recommendedName>
</protein>
<proteinExistence type="inferred from homology"/>
<dbReference type="Gene3D" id="3.40.50.300">
    <property type="entry name" value="P-loop containing nucleotide triphosphate hydrolases"/>
    <property type="match status" value="2"/>
</dbReference>
<dbReference type="InterPro" id="IPR017599">
    <property type="entry name" value="DNA_S_DndD"/>
</dbReference>
<name>A0A369ARX6_9FIRM</name>
<sequence>MLVNSIILKNFGIFYGEHTIDLASGDNKNIILIGGENGSGKTTILDAIRVALYGPLSLGYKTPNESYLNKIKERYYNSYAAKEPNSSSHAGIDINLTEEGVINNYKVMRIWNIKNSTIKEEYSVYKNGDELDKKDIFDFENYIRKFLPPALFNFFFFDGEKIAELFNTDEFDYSLKNSAMTMFNLDLFEILKGDLTNYIKQDNIFSSLTDEEKKFTNLSQEYDTLLEEVKSKKESILNLDNRISDNKQLIEKLEKEFRIHGGLLSKEHDSISNKIAFLEDDRKKVYDEQKGFYSDILPFVITKDLLIRVSEQLELEKDHNDYISIKQKLDHNTITTILKDFLLETKLINIENEKIIFNKLVNHLDVSIDKRLKPSVDNLNVIHNISTSEALDVQKFIDIINSYDSSFCEKSHAKVNQITTDIINLRKKQELNLKDNEFDKILNQIKLLNEEITKHEGHKQFILSEIINLENKLTLLQAQKDKVYNVIIRAKKDENIFDITQKINTVIDRFVNLVSVEKFREIEKHFIYMFSQLIRKSKFVVGAKINKDTFHLDIIDNTDNVIPKDNLSAGEKQIYILSMLWAILNSSKREAPLVFDTLLGRLDHCHKENIITKLLPQSGKQVIILSTNTEIDVSYYKKLKPHISKEYVISYDNNMKTVSIHKGYFFKEGEDNEF</sequence>
<dbReference type="EMBL" id="QPJT01000024">
    <property type="protein sequence ID" value="RCX12102.1"/>
    <property type="molecule type" value="Genomic_DNA"/>
</dbReference>
<dbReference type="GO" id="GO:0016887">
    <property type="term" value="F:ATP hydrolysis activity"/>
    <property type="evidence" value="ECO:0007669"/>
    <property type="project" value="InterPro"/>
</dbReference>
<dbReference type="GO" id="GO:0006302">
    <property type="term" value="P:double-strand break repair"/>
    <property type="evidence" value="ECO:0007669"/>
    <property type="project" value="InterPro"/>
</dbReference>
<dbReference type="InterPro" id="IPR038729">
    <property type="entry name" value="Rad50/SbcC_AAA"/>
</dbReference>
<feature type="domain" description="Rad50/SbcC-type AAA" evidence="5">
    <location>
        <begin position="5"/>
        <end position="256"/>
    </location>
</feature>
<comment type="subunit">
    <text evidence="2">Heterodimer of SbcC and SbcD.</text>
</comment>
<feature type="coiled-coil region" evidence="4">
    <location>
        <begin position="431"/>
        <end position="479"/>
    </location>
</feature>
<comment type="caution">
    <text evidence="6">The sequence shown here is derived from an EMBL/GenBank/DDBJ whole genome shotgun (WGS) entry which is preliminary data.</text>
</comment>
<evidence type="ECO:0000313" key="7">
    <source>
        <dbReference type="Proteomes" id="UP000253034"/>
    </source>
</evidence>
<dbReference type="NCBIfam" id="TIGR03185">
    <property type="entry name" value="DNA_S_dndD"/>
    <property type="match status" value="1"/>
</dbReference>
<dbReference type="PANTHER" id="PTHR32114:SF2">
    <property type="entry name" value="ABC TRANSPORTER ABCH.3"/>
    <property type="match status" value="1"/>
</dbReference>
<dbReference type="PANTHER" id="PTHR32114">
    <property type="entry name" value="ABC TRANSPORTER ABCH.3"/>
    <property type="match status" value="1"/>
</dbReference>
<dbReference type="AlphaFoldDB" id="A0A369ARX6"/>
<keyword evidence="7" id="KW-1185">Reference proteome</keyword>
<dbReference type="RefSeq" id="WP_170138204.1">
    <property type="nucleotide sequence ID" value="NZ_QPJT01000024.1"/>
</dbReference>
<evidence type="ECO:0000259" key="5">
    <source>
        <dbReference type="Pfam" id="PF13476"/>
    </source>
</evidence>
<organism evidence="6 7">
    <name type="scientific">Anaerobacterium chartisolvens</name>
    <dbReference type="NCBI Taxonomy" id="1297424"/>
    <lineage>
        <taxon>Bacteria</taxon>
        <taxon>Bacillati</taxon>
        <taxon>Bacillota</taxon>
        <taxon>Clostridia</taxon>
        <taxon>Eubacteriales</taxon>
        <taxon>Oscillospiraceae</taxon>
        <taxon>Anaerobacterium</taxon>
    </lineage>
</organism>
<evidence type="ECO:0000313" key="6">
    <source>
        <dbReference type="EMBL" id="RCX12102.1"/>
    </source>
</evidence>
<comment type="similarity">
    <text evidence="1">Belongs to the SMC family. SbcC subfamily.</text>
</comment>
<evidence type="ECO:0000256" key="3">
    <source>
        <dbReference type="ARBA" id="ARBA00013368"/>
    </source>
</evidence>